<dbReference type="EMBL" id="JYDI01004061">
    <property type="protein sequence ID" value="KRY07830.1"/>
    <property type="molecule type" value="Genomic_DNA"/>
</dbReference>
<evidence type="ECO:0000313" key="1">
    <source>
        <dbReference type="EMBL" id="KRY07830.1"/>
    </source>
</evidence>
<reference evidence="1 2" key="1">
    <citation type="submission" date="2015-01" db="EMBL/GenBank/DDBJ databases">
        <title>Evolution of Trichinella species and genotypes.</title>
        <authorList>
            <person name="Korhonen P.K."/>
            <person name="Edoardo P."/>
            <person name="Giuseppe L.R."/>
            <person name="Gasser R.B."/>
        </authorList>
    </citation>
    <scope>NUCLEOTIDE SEQUENCE [LARGE SCALE GENOMIC DNA]</scope>
    <source>
        <strain evidence="1">ISS120</strain>
    </source>
</reference>
<gene>
    <name evidence="1" type="ORF">T03_17389</name>
</gene>
<accession>A0A0V0Z5S7</accession>
<comment type="caution">
    <text evidence="1">The sequence shown here is derived from an EMBL/GenBank/DDBJ whole genome shotgun (WGS) entry which is preliminary data.</text>
</comment>
<dbReference type="Proteomes" id="UP000054653">
    <property type="component" value="Unassembled WGS sequence"/>
</dbReference>
<proteinExistence type="predicted"/>
<evidence type="ECO:0000313" key="2">
    <source>
        <dbReference type="Proteomes" id="UP000054653"/>
    </source>
</evidence>
<sequence>MRYSLKMPRARKRLPFAYLNTQGSSPSETPLILIDDKKFFDIVMRYSLKMPRARKRLPFAYLNTQGSSPSETPLIPIDDS</sequence>
<keyword evidence="2" id="KW-1185">Reference proteome</keyword>
<organism evidence="1 2">
    <name type="scientific">Trichinella britovi</name>
    <name type="common">Parasitic roundworm</name>
    <dbReference type="NCBI Taxonomy" id="45882"/>
    <lineage>
        <taxon>Eukaryota</taxon>
        <taxon>Metazoa</taxon>
        <taxon>Ecdysozoa</taxon>
        <taxon>Nematoda</taxon>
        <taxon>Enoplea</taxon>
        <taxon>Dorylaimia</taxon>
        <taxon>Trichinellida</taxon>
        <taxon>Trichinellidae</taxon>
        <taxon>Trichinella</taxon>
    </lineage>
</organism>
<protein>
    <submittedName>
        <fullName evidence="1">Uncharacterized protein</fullName>
    </submittedName>
</protein>
<dbReference type="AlphaFoldDB" id="A0A0V0Z5S7"/>
<name>A0A0V0Z5S7_TRIBR</name>